<dbReference type="AlphaFoldDB" id="A0A834XKM4"/>
<keyword evidence="1" id="KW-0732">Signal</keyword>
<evidence type="ECO:0000256" key="1">
    <source>
        <dbReference type="SAM" id="SignalP"/>
    </source>
</evidence>
<proteinExistence type="predicted"/>
<sequence length="215" mass="23838">MMILKSIFLLLAITYASADFGSFDFPECSKPNQPVYGGDPCQVCVCTHQLQVNCTIRSSCLKSNFADVPLVKTSDNVLPTKDAKETKTKTENVTPGTTKPPCVLGTFYRKYCNTCKCFANGPGCTQKFCHNNIYNFDGTLVKSKSHKEEFDIFTNLNLNEDKDNGYFNYDHIGANNNNLNIVPISGKKIGNPVFGSTKTTDRLNLPPTMQAVEDF</sequence>
<dbReference type="Proteomes" id="UP000639338">
    <property type="component" value="Unassembled WGS sequence"/>
</dbReference>
<keyword evidence="3" id="KW-1185">Reference proteome</keyword>
<name>A0A834XKM4_APHGI</name>
<evidence type="ECO:0000313" key="3">
    <source>
        <dbReference type="Proteomes" id="UP000639338"/>
    </source>
</evidence>
<accession>A0A834XKM4</accession>
<evidence type="ECO:0008006" key="4">
    <source>
        <dbReference type="Google" id="ProtNLM"/>
    </source>
</evidence>
<protein>
    <recommendedName>
        <fullName evidence="4">Pacifastin domain-containing protein</fullName>
    </recommendedName>
</protein>
<feature type="chain" id="PRO_5032435061" description="Pacifastin domain-containing protein" evidence="1">
    <location>
        <begin position="19"/>
        <end position="215"/>
    </location>
</feature>
<comment type="caution">
    <text evidence="2">The sequence shown here is derived from an EMBL/GenBank/DDBJ whole genome shotgun (WGS) entry which is preliminary data.</text>
</comment>
<organism evidence="2 3">
    <name type="scientific">Aphidius gifuensis</name>
    <name type="common">Parasitoid wasp</name>
    <dbReference type="NCBI Taxonomy" id="684658"/>
    <lineage>
        <taxon>Eukaryota</taxon>
        <taxon>Metazoa</taxon>
        <taxon>Ecdysozoa</taxon>
        <taxon>Arthropoda</taxon>
        <taxon>Hexapoda</taxon>
        <taxon>Insecta</taxon>
        <taxon>Pterygota</taxon>
        <taxon>Neoptera</taxon>
        <taxon>Endopterygota</taxon>
        <taxon>Hymenoptera</taxon>
        <taxon>Apocrita</taxon>
        <taxon>Ichneumonoidea</taxon>
        <taxon>Braconidae</taxon>
        <taxon>Aphidiinae</taxon>
        <taxon>Aphidius</taxon>
    </lineage>
</organism>
<gene>
    <name evidence="2" type="ORF">HCN44_001238</name>
</gene>
<feature type="signal peptide" evidence="1">
    <location>
        <begin position="1"/>
        <end position="18"/>
    </location>
</feature>
<dbReference type="EMBL" id="JACMRX010000005">
    <property type="protein sequence ID" value="KAF7988665.1"/>
    <property type="molecule type" value="Genomic_DNA"/>
</dbReference>
<evidence type="ECO:0000313" key="2">
    <source>
        <dbReference type="EMBL" id="KAF7988665.1"/>
    </source>
</evidence>
<reference evidence="2 3" key="1">
    <citation type="submission" date="2020-08" db="EMBL/GenBank/DDBJ databases">
        <title>Aphidius gifuensis genome sequencing and assembly.</title>
        <authorList>
            <person name="Du Z."/>
        </authorList>
    </citation>
    <scope>NUCLEOTIDE SEQUENCE [LARGE SCALE GENOMIC DNA]</scope>
    <source>
        <strain evidence="2">YNYX2018</strain>
        <tissue evidence="2">Adults</tissue>
    </source>
</reference>